<dbReference type="AlphaFoldDB" id="A0A5C6C017"/>
<organism evidence="1 2">
    <name type="scientific">Novipirellula galeiformis</name>
    <dbReference type="NCBI Taxonomy" id="2528004"/>
    <lineage>
        <taxon>Bacteria</taxon>
        <taxon>Pseudomonadati</taxon>
        <taxon>Planctomycetota</taxon>
        <taxon>Planctomycetia</taxon>
        <taxon>Pirellulales</taxon>
        <taxon>Pirellulaceae</taxon>
        <taxon>Novipirellula</taxon>
    </lineage>
</organism>
<sequence>MRLMNIERPIIPRQIVPRQIVPGISLNAAGHATIDPSVHDALFDLALRLETPTRLPVDFEHVVAAIVMAAHQNEIDAGRSLSADDTGLIEILTPHIKSVFARYGGNVGSDE</sequence>
<gene>
    <name evidence="1" type="ORF">Pla52o_50810</name>
</gene>
<name>A0A5C6C017_9BACT</name>
<accession>A0A5C6C017</accession>
<evidence type="ECO:0000313" key="2">
    <source>
        <dbReference type="Proteomes" id="UP000316304"/>
    </source>
</evidence>
<reference evidence="1 2" key="1">
    <citation type="submission" date="2019-02" db="EMBL/GenBank/DDBJ databases">
        <title>Deep-cultivation of Planctomycetes and their phenomic and genomic characterization uncovers novel biology.</title>
        <authorList>
            <person name="Wiegand S."/>
            <person name="Jogler M."/>
            <person name="Boedeker C."/>
            <person name="Pinto D."/>
            <person name="Vollmers J."/>
            <person name="Rivas-Marin E."/>
            <person name="Kohn T."/>
            <person name="Peeters S.H."/>
            <person name="Heuer A."/>
            <person name="Rast P."/>
            <person name="Oberbeckmann S."/>
            <person name="Bunk B."/>
            <person name="Jeske O."/>
            <person name="Meyerdierks A."/>
            <person name="Storesund J.E."/>
            <person name="Kallscheuer N."/>
            <person name="Luecker S."/>
            <person name="Lage O.M."/>
            <person name="Pohl T."/>
            <person name="Merkel B.J."/>
            <person name="Hornburger P."/>
            <person name="Mueller R.-W."/>
            <person name="Bruemmer F."/>
            <person name="Labrenz M."/>
            <person name="Spormann A.M."/>
            <person name="Op Den Camp H."/>
            <person name="Overmann J."/>
            <person name="Amann R."/>
            <person name="Jetten M.S.M."/>
            <person name="Mascher T."/>
            <person name="Medema M.H."/>
            <person name="Devos D.P."/>
            <person name="Kaster A.-K."/>
            <person name="Ovreas L."/>
            <person name="Rohde M."/>
            <person name="Galperin M.Y."/>
            <person name="Jogler C."/>
        </authorList>
    </citation>
    <scope>NUCLEOTIDE SEQUENCE [LARGE SCALE GENOMIC DNA]</scope>
    <source>
        <strain evidence="1 2">Pla52o</strain>
    </source>
</reference>
<comment type="caution">
    <text evidence="1">The sequence shown here is derived from an EMBL/GenBank/DDBJ whole genome shotgun (WGS) entry which is preliminary data.</text>
</comment>
<evidence type="ECO:0000313" key="1">
    <source>
        <dbReference type="EMBL" id="TWU17525.1"/>
    </source>
</evidence>
<dbReference type="Proteomes" id="UP000316304">
    <property type="component" value="Unassembled WGS sequence"/>
</dbReference>
<protein>
    <recommendedName>
        <fullName evidence="3">Phage gp6-like head-tail connector protein</fullName>
    </recommendedName>
</protein>
<proteinExistence type="predicted"/>
<dbReference type="EMBL" id="SJPT01000011">
    <property type="protein sequence ID" value="TWU17525.1"/>
    <property type="molecule type" value="Genomic_DNA"/>
</dbReference>
<keyword evidence="2" id="KW-1185">Reference proteome</keyword>
<evidence type="ECO:0008006" key="3">
    <source>
        <dbReference type="Google" id="ProtNLM"/>
    </source>
</evidence>